<dbReference type="InterPro" id="IPR036890">
    <property type="entry name" value="HATPase_C_sf"/>
</dbReference>
<dbReference type="GO" id="GO:0005524">
    <property type="term" value="F:ATP binding"/>
    <property type="evidence" value="ECO:0007669"/>
    <property type="project" value="UniProtKB-KW"/>
</dbReference>
<dbReference type="PANTHER" id="PTHR42878:SF7">
    <property type="entry name" value="SENSOR HISTIDINE KINASE GLRK"/>
    <property type="match status" value="1"/>
</dbReference>
<dbReference type="SMART" id="SM00065">
    <property type="entry name" value="GAF"/>
    <property type="match status" value="2"/>
</dbReference>
<dbReference type="Proteomes" id="UP000244335">
    <property type="component" value="Unassembled WGS sequence"/>
</dbReference>
<evidence type="ECO:0000256" key="6">
    <source>
        <dbReference type="ARBA" id="ARBA00022840"/>
    </source>
</evidence>
<accession>A0AA92C4Q2</accession>
<dbReference type="InterPro" id="IPR003661">
    <property type="entry name" value="HisK_dim/P_dom"/>
</dbReference>
<dbReference type="GO" id="GO:0030295">
    <property type="term" value="F:protein kinase activator activity"/>
    <property type="evidence" value="ECO:0007669"/>
    <property type="project" value="TreeGrafter"/>
</dbReference>
<evidence type="ECO:0000256" key="4">
    <source>
        <dbReference type="ARBA" id="ARBA00022741"/>
    </source>
</evidence>
<dbReference type="GO" id="GO:0007234">
    <property type="term" value="P:osmosensory signaling via phosphorelay pathway"/>
    <property type="evidence" value="ECO:0007669"/>
    <property type="project" value="TreeGrafter"/>
</dbReference>
<dbReference type="Pfam" id="PF01590">
    <property type="entry name" value="GAF"/>
    <property type="match status" value="2"/>
</dbReference>
<dbReference type="SMART" id="SM00387">
    <property type="entry name" value="HATPase_c"/>
    <property type="match status" value="1"/>
</dbReference>
<evidence type="ECO:0000256" key="2">
    <source>
        <dbReference type="ARBA" id="ARBA00012438"/>
    </source>
</evidence>
<evidence type="ECO:0000256" key="5">
    <source>
        <dbReference type="ARBA" id="ARBA00022777"/>
    </source>
</evidence>
<dbReference type="InterPro" id="IPR003018">
    <property type="entry name" value="GAF"/>
</dbReference>
<keyword evidence="3" id="KW-0808">Transferase</keyword>
<dbReference type="CDD" id="cd00082">
    <property type="entry name" value="HisKA"/>
    <property type="match status" value="1"/>
</dbReference>
<evidence type="ECO:0000313" key="10">
    <source>
        <dbReference type="Proteomes" id="UP000244335"/>
    </source>
</evidence>
<protein>
    <recommendedName>
        <fullName evidence="2">histidine kinase</fullName>
        <ecNumber evidence="2">2.7.13.3</ecNumber>
    </recommendedName>
</protein>
<sequence length="581" mass="62893">MDQSTRRSTPLSSLSKALAKIAGARSVDEAVDTIRTSARSLIGCEGIAVILREGDLCRYVEEDGIGPVWKGHTFPAVACVSGWSMINRKTAVIPDISTDERIPQELYANTFVRALAMAPVRVEHPIAAIGAYWSQPYSPAEWEIEILEALAEATAAAFENAEFIAALTRSRIKPAIPQLLSQQGDFSEDISRISGIAAVPTILDVVLQMTGMGFAAVARVTETRWIACQVRDPVGFGLKPGDELPIESTLCNEIRGHRQTIAFDDAAEDPMYRDHHTPRIYGLRGYISEPIILSNGMFWGTLCAIDPNPAKVKNPQVLGTFKLFAELIAHHLDAEERLTATAASLESEREIAELREQFIAVLGHDLRNPIAALNAGTSRLMKEGWTERSPVVLKLMKTSISRMSGLVDNLMDLARVRMGGGLSLTLLEGNLTETLQHVVDELRVAHPSREISASFAFPNDITVDHPRMAQMVSNLLSNAIVHGCEMMPVKITGQDEGGALTICVVNGGPAIPPGQIDTLFLPFRRGEGRSGAQGLGLGLFIASQIANAHSGQIDVVSNDVETRFAFSARLITAPFHPPTGG</sequence>
<keyword evidence="4" id="KW-0547">Nucleotide-binding</keyword>
<feature type="domain" description="Histidine kinase" evidence="8">
    <location>
        <begin position="361"/>
        <end position="572"/>
    </location>
</feature>
<dbReference type="PROSITE" id="PS50109">
    <property type="entry name" value="HIS_KIN"/>
    <property type="match status" value="1"/>
</dbReference>
<name>A0AA92C4Q2_RHIRH</name>
<dbReference type="Gene3D" id="3.30.565.10">
    <property type="entry name" value="Histidine kinase-like ATPase, C-terminal domain"/>
    <property type="match status" value="1"/>
</dbReference>
<organism evidence="9 10">
    <name type="scientific">Rhizobium rhizogenes</name>
    <name type="common">Agrobacterium rhizogenes</name>
    <dbReference type="NCBI Taxonomy" id="359"/>
    <lineage>
        <taxon>Bacteria</taxon>
        <taxon>Pseudomonadati</taxon>
        <taxon>Pseudomonadota</taxon>
        <taxon>Alphaproteobacteria</taxon>
        <taxon>Hyphomicrobiales</taxon>
        <taxon>Rhizobiaceae</taxon>
        <taxon>Rhizobium/Agrobacterium group</taxon>
        <taxon>Rhizobium</taxon>
    </lineage>
</organism>
<dbReference type="SUPFAM" id="SSF47384">
    <property type="entry name" value="Homodimeric domain of signal transducing histidine kinase"/>
    <property type="match status" value="1"/>
</dbReference>
<comment type="caution">
    <text evidence="9">The sequence shown here is derived from an EMBL/GenBank/DDBJ whole genome shotgun (WGS) entry which is preliminary data.</text>
</comment>
<evidence type="ECO:0000256" key="1">
    <source>
        <dbReference type="ARBA" id="ARBA00000085"/>
    </source>
</evidence>
<dbReference type="EC" id="2.7.13.3" evidence="2"/>
<dbReference type="Gene3D" id="1.10.287.130">
    <property type="match status" value="1"/>
</dbReference>
<reference evidence="9 10" key="1">
    <citation type="submission" date="2018-04" db="EMBL/GenBank/DDBJ databases">
        <authorList>
            <person name="Hagen T."/>
        </authorList>
    </citation>
    <scope>NUCLEOTIDE SEQUENCE [LARGE SCALE GENOMIC DNA]</scope>
    <source>
        <strain evidence="9 10">TPD7009</strain>
    </source>
</reference>
<comment type="catalytic activity">
    <reaction evidence="1">
        <text>ATP + protein L-histidine = ADP + protein N-phospho-L-histidine.</text>
        <dbReference type="EC" id="2.7.13.3"/>
    </reaction>
</comment>
<dbReference type="InterPro" id="IPR036097">
    <property type="entry name" value="HisK_dim/P_sf"/>
</dbReference>
<dbReference type="InterPro" id="IPR050351">
    <property type="entry name" value="BphY/WalK/GraS-like"/>
</dbReference>
<dbReference type="RefSeq" id="WP_116493502.1">
    <property type="nucleotide sequence ID" value="NZ_QDFR01000002.1"/>
</dbReference>
<evidence type="ECO:0000259" key="8">
    <source>
        <dbReference type="PROSITE" id="PS50109"/>
    </source>
</evidence>
<evidence type="ECO:0000256" key="3">
    <source>
        <dbReference type="ARBA" id="ARBA00022679"/>
    </source>
</evidence>
<dbReference type="GO" id="GO:0000155">
    <property type="term" value="F:phosphorelay sensor kinase activity"/>
    <property type="evidence" value="ECO:0007669"/>
    <property type="project" value="InterPro"/>
</dbReference>
<dbReference type="Gene3D" id="3.30.450.40">
    <property type="match status" value="2"/>
</dbReference>
<evidence type="ECO:0000256" key="7">
    <source>
        <dbReference type="ARBA" id="ARBA00023012"/>
    </source>
</evidence>
<evidence type="ECO:0000313" key="9">
    <source>
        <dbReference type="EMBL" id="PVE55360.1"/>
    </source>
</evidence>
<keyword evidence="7" id="KW-0902">Two-component regulatory system</keyword>
<dbReference type="EMBL" id="QDFR01000002">
    <property type="protein sequence ID" value="PVE55360.1"/>
    <property type="molecule type" value="Genomic_DNA"/>
</dbReference>
<keyword evidence="6" id="KW-0067">ATP-binding</keyword>
<dbReference type="Pfam" id="PF00512">
    <property type="entry name" value="HisKA"/>
    <property type="match status" value="1"/>
</dbReference>
<dbReference type="PANTHER" id="PTHR42878">
    <property type="entry name" value="TWO-COMPONENT HISTIDINE KINASE"/>
    <property type="match status" value="1"/>
</dbReference>
<dbReference type="InterPro" id="IPR029016">
    <property type="entry name" value="GAF-like_dom_sf"/>
</dbReference>
<dbReference type="InterPro" id="IPR005467">
    <property type="entry name" value="His_kinase_dom"/>
</dbReference>
<proteinExistence type="predicted"/>
<dbReference type="AlphaFoldDB" id="A0AA92C4Q2"/>
<dbReference type="SMART" id="SM00388">
    <property type="entry name" value="HisKA"/>
    <property type="match status" value="1"/>
</dbReference>
<gene>
    <name evidence="9" type="ORF">DC430_09180</name>
</gene>
<dbReference type="InterPro" id="IPR003594">
    <property type="entry name" value="HATPase_dom"/>
</dbReference>
<keyword evidence="5 9" id="KW-0418">Kinase</keyword>
<dbReference type="SUPFAM" id="SSF55781">
    <property type="entry name" value="GAF domain-like"/>
    <property type="match status" value="2"/>
</dbReference>
<dbReference type="SUPFAM" id="SSF55874">
    <property type="entry name" value="ATPase domain of HSP90 chaperone/DNA topoisomerase II/histidine kinase"/>
    <property type="match status" value="1"/>
</dbReference>
<dbReference type="Pfam" id="PF02518">
    <property type="entry name" value="HATPase_c"/>
    <property type="match status" value="1"/>
</dbReference>
<dbReference type="GO" id="GO:0000156">
    <property type="term" value="F:phosphorelay response regulator activity"/>
    <property type="evidence" value="ECO:0007669"/>
    <property type="project" value="TreeGrafter"/>
</dbReference>